<evidence type="ECO:0000313" key="4">
    <source>
        <dbReference type="EMBL" id="QYZ71804.1"/>
    </source>
</evidence>
<dbReference type="Gene3D" id="3.40.140.10">
    <property type="entry name" value="Cytidine Deaminase, domain 2"/>
    <property type="match status" value="1"/>
</dbReference>
<comment type="caution">
    <text evidence="3">Lacks conserved residue(s) required for the propagation of feature annotation.</text>
</comment>
<dbReference type="GO" id="GO:0006777">
    <property type="term" value="P:Mo-molybdopterin cofactor biosynthetic process"/>
    <property type="evidence" value="ECO:0007669"/>
    <property type="project" value="UniProtKB-UniRule"/>
</dbReference>
<dbReference type="NCBIfam" id="TIGR00129">
    <property type="entry name" value="fdhD_narQ"/>
    <property type="match status" value="1"/>
</dbReference>
<evidence type="ECO:0000256" key="1">
    <source>
        <dbReference type="ARBA" id="ARBA00022490"/>
    </source>
</evidence>
<keyword evidence="5" id="KW-1185">Reference proteome</keyword>
<name>A0A8G1EFA6_9RHOB</name>
<comment type="similarity">
    <text evidence="3">Belongs to the FdhD family.</text>
</comment>
<proteinExistence type="inferred from homology"/>
<feature type="active site" description="Cysteine persulfide intermediate" evidence="3">
    <location>
        <position position="107"/>
    </location>
</feature>
<keyword evidence="1 3" id="KW-0963">Cytoplasm</keyword>
<dbReference type="PANTHER" id="PTHR30592:SF1">
    <property type="entry name" value="SULFUR CARRIER PROTEIN FDHD"/>
    <property type="match status" value="1"/>
</dbReference>
<dbReference type="GO" id="GO:0016783">
    <property type="term" value="F:sulfurtransferase activity"/>
    <property type="evidence" value="ECO:0007669"/>
    <property type="project" value="InterPro"/>
</dbReference>
<dbReference type="EMBL" id="CP069370">
    <property type="protein sequence ID" value="QYZ71804.1"/>
    <property type="molecule type" value="Genomic_DNA"/>
</dbReference>
<reference evidence="4" key="1">
    <citation type="submission" date="2021-02" db="EMBL/GenBank/DDBJ databases">
        <title>Rhodobacter shimadae sp. nov., an aerobic anoxygenic phototrophic bacterium isolated from a hot spring.</title>
        <authorList>
            <person name="Muramatsu S."/>
            <person name="Haruta S."/>
            <person name="Hirose S."/>
            <person name="Hanada S."/>
        </authorList>
    </citation>
    <scope>NUCLEOTIDE SEQUENCE</scope>
    <source>
        <strain evidence="4">N10</strain>
    </source>
</reference>
<gene>
    <name evidence="3 4" type="primary">fdhD</name>
    <name evidence="4" type="ORF">JO391_01700</name>
</gene>
<dbReference type="InterPro" id="IPR003786">
    <property type="entry name" value="FdhD"/>
</dbReference>
<dbReference type="Proteomes" id="UP000826300">
    <property type="component" value="Chromosome"/>
</dbReference>
<evidence type="ECO:0000313" key="5">
    <source>
        <dbReference type="Proteomes" id="UP000826300"/>
    </source>
</evidence>
<dbReference type="Pfam" id="PF02634">
    <property type="entry name" value="FdhD-NarQ"/>
    <property type="match status" value="1"/>
</dbReference>
<dbReference type="InterPro" id="IPR016193">
    <property type="entry name" value="Cytidine_deaminase-like"/>
</dbReference>
<evidence type="ECO:0000256" key="3">
    <source>
        <dbReference type="HAMAP-Rule" id="MF_00187"/>
    </source>
</evidence>
<sequence>MKAHRPLPRSAFGQGLVLHGLRELPEEVAVALSFNGSTQAVMMATPGDLEDFAVGFALTEGLASPDEIEEIHVEALAQGIDVQIRVGAGAEARLAARRRHMAGPVGCGLCGIDSIDAALRAPCRVAGDLRLTPAQVQQAVAALPGYQALHDTTRAAHCAAFWTPGHGIVAAREDVGRHNALDKLAGALVRADASRDGAVVLTSRVSIDMVQKVTALGAPVLIAVSAPTAAAVDMADAAGLTLIALARPDRFEVFTRPERVLPPDPSKESRDVA</sequence>
<dbReference type="KEGG" id="nsm:JO391_01700"/>
<accession>A0A8G1EFA6</accession>
<dbReference type="PIRSF" id="PIRSF015626">
    <property type="entry name" value="FdhD"/>
    <property type="match status" value="1"/>
</dbReference>
<comment type="subcellular location">
    <subcellularLocation>
        <location evidence="3">Cytoplasm</location>
    </subcellularLocation>
</comment>
<dbReference type="SUPFAM" id="SSF53927">
    <property type="entry name" value="Cytidine deaminase-like"/>
    <property type="match status" value="1"/>
</dbReference>
<dbReference type="GO" id="GO:0005737">
    <property type="term" value="C:cytoplasm"/>
    <property type="evidence" value="ECO:0007669"/>
    <property type="project" value="UniProtKB-SubCell"/>
</dbReference>
<comment type="function">
    <text evidence="3">Required for formate dehydrogenase (FDH) activity. Acts as a sulfur carrier protein that transfers sulfur from IscS to the molybdenum cofactor prior to its insertion into FDH.</text>
</comment>
<dbReference type="HAMAP" id="MF_00187">
    <property type="entry name" value="FdhD"/>
    <property type="match status" value="1"/>
</dbReference>
<dbReference type="Gene3D" id="3.10.20.10">
    <property type="match status" value="1"/>
</dbReference>
<dbReference type="AlphaFoldDB" id="A0A8G1EFA6"/>
<organism evidence="4 5">
    <name type="scientific">Neotabrizicola shimadae</name>
    <dbReference type="NCBI Taxonomy" id="2807096"/>
    <lineage>
        <taxon>Bacteria</taxon>
        <taxon>Pseudomonadati</taxon>
        <taxon>Pseudomonadota</taxon>
        <taxon>Alphaproteobacteria</taxon>
        <taxon>Rhodobacterales</taxon>
        <taxon>Paracoccaceae</taxon>
        <taxon>Neotabrizicola</taxon>
    </lineage>
</organism>
<evidence type="ECO:0000256" key="2">
    <source>
        <dbReference type="ARBA" id="ARBA00023150"/>
    </source>
</evidence>
<protein>
    <recommendedName>
        <fullName evidence="3">Sulfur carrier protein FdhD</fullName>
    </recommendedName>
</protein>
<dbReference type="PANTHER" id="PTHR30592">
    <property type="entry name" value="FORMATE DEHYDROGENASE"/>
    <property type="match status" value="1"/>
</dbReference>
<keyword evidence="2 3" id="KW-0501">Molybdenum cofactor biosynthesis</keyword>
<dbReference type="GO" id="GO:0097163">
    <property type="term" value="F:sulfur carrier activity"/>
    <property type="evidence" value="ECO:0007669"/>
    <property type="project" value="UniProtKB-UniRule"/>
</dbReference>